<proteinExistence type="inferred from homology"/>
<evidence type="ECO:0000313" key="9">
    <source>
        <dbReference type="Proteomes" id="UP000182444"/>
    </source>
</evidence>
<dbReference type="AlphaFoldDB" id="A0A1H6Q4T3"/>
<comment type="similarity">
    <text evidence="1 6">Belongs to the DTD family.</text>
</comment>
<dbReference type="VEuPathDB" id="FungiDB:YALI0_D25718g"/>
<gene>
    <name evidence="8" type="ORF">B0I71DRAFT_136127</name>
    <name evidence="7" type="ORF">YALI1_D34043g</name>
</gene>
<dbReference type="GO" id="GO:1900832">
    <property type="term" value="P:D-leucine catabolic process"/>
    <property type="evidence" value="ECO:0007669"/>
    <property type="project" value="EnsemblFungi"/>
</dbReference>
<keyword evidence="6" id="KW-0963">Cytoplasm</keyword>
<dbReference type="Pfam" id="PF02580">
    <property type="entry name" value="Tyr_Deacylase"/>
    <property type="match status" value="1"/>
</dbReference>
<dbReference type="FunFam" id="3.50.80.10:FF:000001">
    <property type="entry name" value="D-aminoacyl-tRNA deacylase"/>
    <property type="match status" value="1"/>
</dbReference>
<evidence type="ECO:0000256" key="5">
    <source>
        <dbReference type="ARBA" id="ARBA00048018"/>
    </source>
</evidence>
<evidence type="ECO:0000313" key="7">
    <source>
        <dbReference type="EMBL" id="AOW04649.1"/>
    </source>
</evidence>
<organism evidence="7 9">
    <name type="scientific">Yarrowia lipolytica</name>
    <name type="common">Candida lipolytica</name>
    <dbReference type="NCBI Taxonomy" id="4952"/>
    <lineage>
        <taxon>Eukaryota</taxon>
        <taxon>Fungi</taxon>
        <taxon>Dikarya</taxon>
        <taxon>Ascomycota</taxon>
        <taxon>Saccharomycotina</taxon>
        <taxon>Dipodascomycetes</taxon>
        <taxon>Dipodascales</taxon>
        <taxon>Dipodascales incertae sedis</taxon>
        <taxon>Yarrowia</taxon>
    </lineage>
</organism>
<dbReference type="GO" id="GO:0051500">
    <property type="term" value="F:D-tyrosyl-tRNA(Tyr) deacylase activity"/>
    <property type="evidence" value="ECO:0007669"/>
    <property type="project" value="EnsemblFungi"/>
</dbReference>
<dbReference type="VEuPathDB" id="FungiDB:YALI1_D34043g"/>
<dbReference type="InterPro" id="IPR023509">
    <property type="entry name" value="DTD-like_sf"/>
</dbReference>
<sequence>MRAVIQRAKSGSVTVDSKIVSQISHGLVVLIGVGHEDTAEDVEKVANKIIKTKLWPSVDGAQQWKQSVLDVGGEVLCVSQFTLFAKVKKGQKPDFHNAAKGPQAKELYDQVLAKIQAALPEGRTVKDGVFGAMMDVALVNDGPVTIQYDTKNDK</sequence>
<evidence type="ECO:0000256" key="6">
    <source>
        <dbReference type="RuleBase" id="RU003470"/>
    </source>
</evidence>
<dbReference type="EMBL" id="CP017556">
    <property type="protein sequence ID" value="AOW04649.1"/>
    <property type="molecule type" value="Genomic_DNA"/>
</dbReference>
<dbReference type="KEGG" id="yli:2910346"/>
<evidence type="ECO:0000256" key="4">
    <source>
        <dbReference type="ARBA" id="ARBA00047676"/>
    </source>
</evidence>
<evidence type="ECO:0000313" key="8">
    <source>
        <dbReference type="EMBL" id="RDW23316.1"/>
    </source>
</evidence>
<dbReference type="EC" id="3.1.1.96" evidence="2 6"/>
<evidence type="ECO:0000256" key="1">
    <source>
        <dbReference type="ARBA" id="ARBA00009673"/>
    </source>
</evidence>
<dbReference type="OrthoDB" id="275783at2759"/>
<dbReference type="NCBIfam" id="TIGR00256">
    <property type="entry name" value="D-aminoacyl-tRNA deacylase"/>
    <property type="match status" value="1"/>
</dbReference>
<dbReference type="Proteomes" id="UP000182444">
    <property type="component" value="Chromosome 1D"/>
</dbReference>
<dbReference type="GO" id="GO:0097358">
    <property type="term" value="F:D-leucyl-tRNA(Leu) deacylase activity"/>
    <property type="evidence" value="ECO:0007669"/>
    <property type="project" value="EnsemblFungi"/>
</dbReference>
<dbReference type="HAMAP" id="MF_00518">
    <property type="entry name" value="Deacylase_Dtd"/>
    <property type="match status" value="1"/>
</dbReference>
<dbReference type="SUPFAM" id="SSF69500">
    <property type="entry name" value="DTD-like"/>
    <property type="match status" value="1"/>
</dbReference>
<reference evidence="8 10" key="2">
    <citation type="submission" date="2018-07" db="EMBL/GenBank/DDBJ databases">
        <title>Draft Genome Assemblies for Five Robust Yarrowia lipolytica Strains Exhibiting High Lipid Production and Pentose Sugar Utilization and Sugar Alcohol Secretion from Undetoxified Lignocellulosic Biomass Hydrolysates.</title>
        <authorList>
            <consortium name="DOE Joint Genome Institute"/>
            <person name="Walker C."/>
            <person name="Ryu S."/>
            <person name="Na H."/>
            <person name="Zane M."/>
            <person name="LaButti K."/>
            <person name="Lipzen A."/>
            <person name="Haridas S."/>
            <person name="Barry K."/>
            <person name="Grigoriev I.V."/>
            <person name="Quarterman J."/>
            <person name="Slininger P."/>
            <person name="Dien B."/>
            <person name="Trinh C.T."/>
        </authorList>
    </citation>
    <scope>NUCLEOTIDE SEQUENCE [LARGE SCALE GENOMIC DNA]</scope>
    <source>
        <strain evidence="8 10">YB392</strain>
    </source>
</reference>
<dbReference type="Proteomes" id="UP000256601">
    <property type="component" value="Unassembled WGS sequence"/>
</dbReference>
<dbReference type="GO" id="GO:0005737">
    <property type="term" value="C:cytoplasm"/>
    <property type="evidence" value="ECO:0007669"/>
    <property type="project" value="UniProtKB-SubCell"/>
</dbReference>
<dbReference type="Gene3D" id="3.50.80.10">
    <property type="entry name" value="D-tyrosyl-tRNA(Tyr) deacylase"/>
    <property type="match status" value="1"/>
</dbReference>
<dbReference type="RefSeq" id="XP_503286.1">
    <property type="nucleotide sequence ID" value="XM_503286.1"/>
</dbReference>
<evidence type="ECO:0000256" key="2">
    <source>
        <dbReference type="ARBA" id="ARBA00013056"/>
    </source>
</evidence>
<comment type="subcellular location">
    <subcellularLocation>
        <location evidence="6">Cytoplasm</location>
    </subcellularLocation>
</comment>
<dbReference type="eggNOG" id="KOG3323">
    <property type="taxonomic scope" value="Eukaryota"/>
</dbReference>
<dbReference type="PANTHER" id="PTHR10472">
    <property type="entry name" value="D-TYROSYL-TRNA TYR DEACYLASE"/>
    <property type="match status" value="1"/>
</dbReference>
<dbReference type="SMR" id="A0A1H6Q4T3"/>
<keyword evidence="6" id="KW-0820">tRNA-binding</keyword>
<accession>A0A1H6Q4T3</accession>
<keyword evidence="6" id="KW-0694">RNA-binding</keyword>
<dbReference type="InterPro" id="IPR003732">
    <property type="entry name" value="Daa-tRNA_deacyls_DTD"/>
</dbReference>
<evidence type="ECO:0000313" key="10">
    <source>
        <dbReference type="Proteomes" id="UP000256601"/>
    </source>
</evidence>
<comment type="catalytic activity">
    <reaction evidence="4">
        <text>glycyl-tRNA(Ala) + H2O = tRNA(Ala) + glycine + H(+)</text>
        <dbReference type="Rhea" id="RHEA:53744"/>
        <dbReference type="Rhea" id="RHEA-COMP:9657"/>
        <dbReference type="Rhea" id="RHEA-COMP:13640"/>
        <dbReference type="ChEBI" id="CHEBI:15377"/>
        <dbReference type="ChEBI" id="CHEBI:15378"/>
        <dbReference type="ChEBI" id="CHEBI:57305"/>
        <dbReference type="ChEBI" id="CHEBI:78442"/>
        <dbReference type="ChEBI" id="CHEBI:78522"/>
        <dbReference type="EC" id="3.1.1.96"/>
    </reaction>
</comment>
<dbReference type="OMA" id="VFGADMK"/>
<name>A0A1H6Q4T3_YARLL</name>
<dbReference type="GeneID" id="2910346"/>
<dbReference type="EMBL" id="KZ859093">
    <property type="protein sequence ID" value="RDW23316.1"/>
    <property type="molecule type" value="Genomic_DNA"/>
</dbReference>
<keyword evidence="6" id="KW-0378">Hydrolase</keyword>
<comment type="catalytic activity">
    <reaction evidence="5">
        <text>a D-aminoacyl-tRNA + H2O = a tRNA + a D-alpha-amino acid + H(+)</text>
        <dbReference type="Rhea" id="RHEA:13953"/>
        <dbReference type="Rhea" id="RHEA-COMP:10123"/>
        <dbReference type="Rhea" id="RHEA-COMP:10124"/>
        <dbReference type="ChEBI" id="CHEBI:15377"/>
        <dbReference type="ChEBI" id="CHEBI:15378"/>
        <dbReference type="ChEBI" id="CHEBI:59871"/>
        <dbReference type="ChEBI" id="CHEBI:78442"/>
        <dbReference type="ChEBI" id="CHEBI:79333"/>
        <dbReference type="EC" id="3.1.1.96"/>
    </reaction>
</comment>
<evidence type="ECO:0000256" key="3">
    <source>
        <dbReference type="ARBA" id="ARBA00020007"/>
    </source>
</evidence>
<dbReference type="GO" id="GO:0000049">
    <property type="term" value="F:tRNA binding"/>
    <property type="evidence" value="ECO:0007669"/>
    <property type="project" value="UniProtKB-KW"/>
</dbReference>
<protein>
    <recommendedName>
        <fullName evidence="3 6">D-aminoacyl-tRNA deacylase</fullName>
        <ecNumber evidence="2 6">3.1.1.96</ecNumber>
    </recommendedName>
</protein>
<dbReference type="GO" id="GO:1900829">
    <property type="term" value="P:D-tyrosine catabolic process"/>
    <property type="evidence" value="ECO:0007669"/>
    <property type="project" value="EnsemblFungi"/>
</dbReference>
<reference evidence="7 9" key="1">
    <citation type="journal article" date="2016" name="PLoS ONE">
        <title>Sequence Assembly of Yarrowia lipolytica Strain W29/CLIB89 Shows Transposable Element Diversity.</title>
        <authorList>
            <person name="Magnan C."/>
            <person name="Yu J."/>
            <person name="Chang I."/>
            <person name="Jahn E."/>
            <person name="Kanomata Y."/>
            <person name="Wu J."/>
            <person name="Zeller M."/>
            <person name="Oakes M."/>
            <person name="Baldi P."/>
            <person name="Sandmeyer S."/>
        </authorList>
    </citation>
    <scope>NUCLEOTIDE SEQUENCE [LARGE SCALE GENOMIC DNA]</scope>
    <source>
        <strain evidence="7">CLIB89</strain>
        <strain evidence="9">CLIB89(W29)</strain>
    </source>
</reference>
<dbReference type="PANTHER" id="PTHR10472:SF5">
    <property type="entry name" value="D-AMINOACYL-TRNA DEACYLASE 1"/>
    <property type="match status" value="1"/>
</dbReference>